<evidence type="ECO:0000256" key="1">
    <source>
        <dbReference type="ARBA" id="ARBA00004167"/>
    </source>
</evidence>
<evidence type="ECO:0000259" key="8">
    <source>
        <dbReference type="PROSITE" id="PS51212"/>
    </source>
</evidence>
<sequence length="300" mass="32455">MKSFAYRAIVLASVLTMAASDPIHVVLRDGIIGPKNKTVDIGCYKAVNPFEDLGEYTWQSIGYCQIECLKLKKSVMALYKGSNCYCGDRIPADSDKAEAEECKLSCQGFPNETCGGLNAYNVHLTGLLKEKQIPVVGGRTSSQSTSTSTSSSVLTTGAGETIIVTPTSSATPKGGSNKAGIAAGVVVGVIALGALIGVGFLYMKYKKRKEVEEEYRRNATISNFVSGGKPFNSQQSSMSDSRLDPAMMSQRRQSNGSIADDQDFSRRILKVWLLPEYLSWFSPRLSATNKLLLGYQPGRQ</sequence>
<dbReference type="InterPro" id="IPR051694">
    <property type="entry name" value="Immunoregulatory_rcpt-like"/>
</dbReference>
<dbReference type="Proteomes" id="UP000242814">
    <property type="component" value="Unassembled WGS sequence"/>
</dbReference>
<comment type="caution">
    <text evidence="9">The sequence shown here is derived from an EMBL/GenBank/DDBJ whole genome shotgun (WGS) entry which is preliminary data.</text>
</comment>
<feature type="domain" description="WSC" evidence="8">
    <location>
        <begin position="37"/>
        <end position="126"/>
    </location>
</feature>
<comment type="subcellular location">
    <subcellularLocation>
        <location evidence="1">Membrane</location>
        <topology evidence="1">Single-pass membrane protein</topology>
    </subcellularLocation>
</comment>
<organism evidence="9 10">
    <name type="scientific">Paracoccidioides brasiliensis</name>
    <dbReference type="NCBI Taxonomy" id="121759"/>
    <lineage>
        <taxon>Eukaryota</taxon>
        <taxon>Fungi</taxon>
        <taxon>Dikarya</taxon>
        <taxon>Ascomycota</taxon>
        <taxon>Pezizomycotina</taxon>
        <taxon>Eurotiomycetes</taxon>
        <taxon>Eurotiomycetidae</taxon>
        <taxon>Onygenales</taxon>
        <taxon>Ajellomycetaceae</taxon>
        <taxon>Paracoccidioides</taxon>
    </lineage>
</organism>
<keyword evidence="3 6" id="KW-1133">Transmembrane helix</keyword>
<name>A0A1D2J6Y6_PARBR</name>
<dbReference type="EMBL" id="LZYO01000373">
    <property type="protein sequence ID" value="ODH14230.1"/>
    <property type="molecule type" value="Genomic_DNA"/>
</dbReference>
<evidence type="ECO:0000313" key="9">
    <source>
        <dbReference type="EMBL" id="ODH14230.1"/>
    </source>
</evidence>
<dbReference type="PANTHER" id="PTHR15549">
    <property type="entry name" value="PAIRED IMMUNOGLOBULIN-LIKE TYPE 2 RECEPTOR"/>
    <property type="match status" value="1"/>
</dbReference>
<keyword evidence="2 6" id="KW-0812">Transmembrane</keyword>
<feature type="transmembrane region" description="Helical" evidence="6">
    <location>
        <begin position="179"/>
        <end position="202"/>
    </location>
</feature>
<keyword evidence="7" id="KW-0732">Signal</keyword>
<dbReference type="VEuPathDB" id="FungiDB:PABG_04547"/>
<dbReference type="VEuPathDB" id="FungiDB:PADG_04943"/>
<gene>
    <name evidence="9" type="ORF">ACO22_06628</name>
</gene>
<protein>
    <recommendedName>
        <fullName evidence="8">WSC domain-containing protein</fullName>
    </recommendedName>
</protein>
<evidence type="ECO:0000256" key="3">
    <source>
        <dbReference type="ARBA" id="ARBA00022989"/>
    </source>
</evidence>
<dbReference type="PROSITE" id="PS51212">
    <property type="entry name" value="WSC"/>
    <property type="match status" value="1"/>
</dbReference>
<feature type="signal peptide" evidence="7">
    <location>
        <begin position="1"/>
        <end position="20"/>
    </location>
</feature>
<feature type="compositionally biased region" description="Polar residues" evidence="5">
    <location>
        <begin position="226"/>
        <end position="240"/>
    </location>
</feature>
<feature type="region of interest" description="Disordered" evidence="5">
    <location>
        <begin position="226"/>
        <end position="259"/>
    </location>
</feature>
<dbReference type="GO" id="GO:0071944">
    <property type="term" value="C:cell periphery"/>
    <property type="evidence" value="ECO:0007669"/>
    <property type="project" value="UniProtKB-ARBA"/>
</dbReference>
<evidence type="ECO:0000256" key="5">
    <source>
        <dbReference type="SAM" id="MobiDB-lite"/>
    </source>
</evidence>
<reference evidence="9 10" key="1">
    <citation type="submission" date="2016-06" db="EMBL/GenBank/DDBJ databases">
        <authorList>
            <person name="Kjaerup R.B."/>
            <person name="Dalgaard T.S."/>
            <person name="Juul-Madsen H.R."/>
        </authorList>
    </citation>
    <scope>NUCLEOTIDE SEQUENCE [LARGE SCALE GENOMIC DNA]</scope>
    <source>
        <strain evidence="9 10">Pb300</strain>
    </source>
</reference>
<dbReference type="SMART" id="SM00321">
    <property type="entry name" value="WSC"/>
    <property type="match status" value="1"/>
</dbReference>
<dbReference type="AlphaFoldDB" id="A0A1D2J6Y6"/>
<accession>A0A1D2J6Y6</accession>
<dbReference type="InterPro" id="IPR002889">
    <property type="entry name" value="WSC_carb-bd"/>
</dbReference>
<dbReference type="GO" id="GO:0016020">
    <property type="term" value="C:membrane"/>
    <property type="evidence" value="ECO:0007669"/>
    <property type="project" value="UniProtKB-SubCell"/>
</dbReference>
<evidence type="ECO:0000256" key="7">
    <source>
        <dbReference type="SAM" id="SignalP"/>
    </source>
</evidence>
<evidence type="ECO:0000256" key="6">
    <source>
        <dbReference type="SAM" id="Phobius"/>
    </source>
</evidence>
<keyword evidence="4 6" id="KW-0472">Membrane</keyword>
<evidence type="ECO:0000256" key="4">
    <source>
        <dbReference type="ARBA" id="ARBA00023136"/>
    </source>
</evidence>
<proteinExistence type="predicted"/>
<evidence type="ECO:0000256" key="2">
    <source>
        <dbReference type="ARBA" id="ARBA00022692"/>
    </source>
</evidence>
<dbReference type="Pfam" id="PF01822">
    <property type="entry name" value="WSC"/>
    <property type="match status" value="1"/>
</dbReference>
<evidence type="ECO:0000313" key="10">
    <source>
        <dbReference type="Proteomes" id="UP000242814"/>
    </source>
</evidence>
<feature type="chain" id="PRO_5008902276" description="WSC domain-containing protein" evidence="7">
    <location>
        <begin position="21"/>
        <end position="300"/>
    </location>
</feature>